<keyword evidence="1" id="KW-0472">Membrane</keyword>
<evidence type="ECO:0000256" key="1">
    <source>
        <dbReference type="SAM" id="Phobius"/>
    </source>
</evidence>
<keyword evidence="3" id="KW-1185">Reference proteome</keyword>
<evidence type="ECO:0008006" key="4">
    <source>
        <dbReference type="Google" id="ProtNLM"/>
    </source>
</evidence>
<keyword evidence="1" id="KW-1133">Transmembrane helix</keyword>
<feature type="transmembrane region" description="Helical" evidence="1">
    <location>
        <begin position="622"/>
        <end position="644"/>
    </location>
</feature>
<feature type="transmembrane region" description="Helical" evidence="1">
    <location>
        <begin position="501"/>
        <end position="526"/>
    </location>
</feature>
<dbReference type="InParanoid" id="A0A077ZVY3"/>
<name>A0A077ZVY3_STYLE</name>
<keyword evidence="1" id="KW-0812">Transmembrane</keyword>
<accession>A0A077ZVY3</accession>
<dbReference type="Proteomes" id="UP000039865">
    <property type="component" value="Unassembled WGS sequence"/>
</dbReference>
<sequence>MDTEQKELNQLFEDMSLIDDTTFDNIHSDKSPSKSIQAQENNHIREFNLQKVSDFQNDLKQIALKTRQMDQKFTQVDFIEVDTMKQSQNMENITKIQISEENTDNKEQFQTSLNSLNDLTNLTASLQIGQILPHQPINAKKSEITQKIGQAIVGKVIDMSEYTQYQLFICSMADIYLQIYHSGSDETGIQTPLINVYDGQYLFLIQYIVIRNFIIAIRHGYSSYFRFQMMVTKTQSVDFISHDLLLFNWFQLRPQVVEQEIESSLWRNMVEEHEFNFQFFEYIQDENMLNRLVNENYYYELYNKYSAQDYYQKVNKLRLQLQQNLRKIRTFDPINQDYDQFLIHKYNQNSKSDQKSFQQFKAKLVFKEIVLFAEAHSPSQGYRTFVFIALMIRVMIPFLVRQYEQNAGFQQQSWDSYLFQIGETAIIFLICTPNYLFIISGLIDFHRRVLMIEACGALLNPFKPLINIKYQIFPSINMTYKQSIQSWMDLRVQIINIKLSWFFYVCVIFDVVNVFLILLIMLYFGARFNHQFIRDRLQLSKLKQALLFSQINIDNIKNGAIYTGPFLKLITRDIQQALKKFDQDTMKQKIQDVMDEIDVIMQRLEIDGEHQPLKLMGLKATFGLMNTIYTTLITVGFAILQRYFQL</sequence>
<protein>
    <recommendedName>
        <fullName evidence="4">Transmembrane protein</fullName>
    </recommendedName>
</protein>
<organism evidence="2 3">
    <name type="scientific">Stylonychia lemnae</name>
    <name type="common">Ciliate</name>
    <dbReference type="NCBI Taxonomy" id="5949"/>
    <lineage>
        <taxon>Eukaryota</taxon>
        <taxon>Sar</taxon>
        <taxon>Alveolata</taxon>
        <taxon>Ciliophora</taxon>
        <taxon>Intramacronucleata</taxon>
        <taxon>Spirotrichea</taxon>
        <taxon>Stichotrichia</taxon>
        <taxon>Sporadotrichida</taxon>
        <taxon>Oxytrichidae</taxon>
        <taxon>Stylonychinae</taxon>
        <taxon>Stylonychia</taxon>
    </lineage>
</organism>
<dbReference type="EMBL" id="CCKQ01003007">
    <property type="protein sequence ID" value="CDW74110.1"/>
    <property type="molecule type" value="Genomic_DNA"/>
</dbReference>
<dbReference type="AlphaFoldDB" id="A0A077ZVY3"/>
<feature type="transmembrane region" description="Helical" evidence="1">
    <location>
        <begin position="421"/>
        <end position="443"/>
    </location>
</feature>
<reference evidence="2 3" key="1">
    <citation type="submission" date="2014-06" db="EMBL/GenBank/DDBJ databases">
        <authorList>
            <person name="Swart Estienne"/>
        </authorList>
    </citation>
    <scope>NUCLEOTIDE SEQUENCE [LARGE SCALE GENOMIC DNA]</scope>
    <source>
        <strain evidence="2 3">130c</strain>
    </source>
</reference>
<evidence type="ECO:0000313" key="3">
    <source>
        <dbReference type="Proteomes" id="UP000039865"/>
    </source>
</evidence>
<evidence type="ECO:0000313" key="2">
    <source>
        <dbReference type="EMBL" id="CDW74110.1"/>
    </source>
</evidence>
<proteinExistence type="predicted"/>
<gene>
    <name evidence="2" type="primary">Contig3141.g3358</name>
    <name evidence="2" type="ORF">STYLEM_3104</name>
</gene>